<feature type="region of interest" description="Disordered" evidence="1">
    <location>
        <begin position="52"/>
        <end position="76"/>
    </location>
</feature>
<dbReference type="EMBL" id="LAVA02000135">
    <property type="protein sequence ID" value="OIJ62792.1"/>
    <property type="molecule type" value="Genomic_DNA"/>
</dbReference>
<evidence type="ECO:0000313" key="3">
    <source>
        <dbReference type="Proteomes" id="UP000034196"/>
    </source>
</evidence>
<feature type="compositionally biased region" description="Basic residues" evidence="1">
    <location>
        <begin position="52"/>
        <end position="63"/>
    </location>
</feature>
<gene>
    <name evidence="2" type="ORF">WN71_037595</name>
</gene>
<protein>
    <submittedName>
        <fullName evidence="2">Uncharacterized protein</fullName>
    </submittedName>
</protein>
<comment type="caution">
    <text evidence="2">The sequence shown here is derived from an EMBL/GenBank/DDBJ whole genome shotgun (WGS) entry which is preliminary data.</text>
</comment>
<name>A0A1J4NKK9_9ACTN</name>
<organism evidence="2 3">
    <name type="scientific">Streptomyces mangrovisoli</name>
    <dbReference type="NCBI Taxonomy" id="1428628"/>
    <lineage>
        <taxon>Bacteria</taxon>
        <taxon>Bacillati</taxon>
        <taxon>Actinomycetota</taxon>
        <taxon>Actinomycetes</taxon>
        <taxon>Kitasatosporales</taxon>
        <taxon>Streptomycetaceae</taxon>
        <taxon>Streptomyces</taxon>
    </lineage>
</organism>
<proteinExistence type="predicted"/>
<sequence>MRSRASERAHAAGGRARDCVRVLDAGADSRSWGRPCAVGAAADGRVRERFHGRRGGRTLRRRVSLSVTDPPVRRVV</sequence>
<reference evidence="2" key="1">
    <citation type="submission" date="2016-10" db="EMBL/GenBank/DDBJ databases">
        <title>Genome sequence of Streptomyces mangrovisoli MUSC 149.</title>
        <authorList>
            <person name="Lee L.-H."/>
            <person name="Ser H.-L."/>
        </authorList>
    </citation>
    <scope>NUCLEOTIDE SEQUENCE [LARGE SCALE GENOMIC DNA]</scope>
    <source>
        <strain evidence="2">MUSC 149</strain>
    </source>
</reference>
<evidence type="ECO:0000256" key="1">
    <source>
        <dbReference type="SAM" id="MobiDB-lite"/>
    </source>
</evidence>
<evidence type="ECO:0000313" key="2">
    <source>
        <dbReference type="EMBL" id="OIJ62792.1"/>
    </source>
</evidence>
<keyword evidence="3" id="KW-1185">Reference proteome</keyword>
<dbReference type="STRING" id="1428628.WN71_037595"/>
<accession>A0A1J4NKK9</accession>
<dbReference type="AlphaFoldDB" id="A0A1J4NKK9"/>
<dbReference type="Proteomes" id="UP000034196">
    <property type="component" value="Unassembled WGS sequence"/>
</dbReference>